<dbReference type="InterPro" id="IPR052157">
    <property type="entry name" value="BCAA_transport_permease"/>
</dbReference>
<evidence type="ECO:0000256" key="6">
    <source>
        <dbReference type="ARBA" id="ARBA00022989"/>
    </source>
</evidence>
<feature type="transmembrane region" description="Helical" evidence="9">
    <location>
        <begin position="12"/>
        <end position="34"/>
    </location>
</feature>
<dbReference type="InterPro" id="IPR001851">
    <property type="entry name" value="ABC_transp_permease"/>
</dbReference>
<dbReference type="OrthoDB" id="32289at2"/>
<evidence type="ECO:0000256" key="5">
    <source>
        <dbReference type="ARBA" id="ARBA00022970"/>
    </source>
</evidence>
<feature type="transmembrane region" description="Helical" evidence="9">
    <location>
        <begin position="64"/>
        <end position="89"/>
    </location>
</feature>
<comment type="similarity">
    <text evidence="8">Belongs to the binding-protein-dependent transport system permease family. LivHM subfamily.</text>
</comment>
<keyword evidence="2" id="KW-0813">Transport</keyword>
<keyword evidence="4 9" id="KW-0812">Transmembrane</keyword>
<dbReference type="InterPro" id="IPR037294">
    <property type="entry name" value="ABC_BtuC-like"/>
</dbReference>
<dbReference type="GO" id="GO:0022857">
    <property type="term" value="F:transmembrane transporter activity"/>
    <property type="evidence" value="ECO:0007669"/>
    <property type="project" value="InterPro"/>
</dbReference>
<feature type="transmembrane region" description="Helical" evidence="9">
    <location>
        <begin position="261"/>
        <end position="281"/>
    </location>
</feature>
<evidence type="ECO:0000313" key="11">
    <source>
        <dbReference type="Proteomes" id="UP000192708"/>
    </source>
</evidence>
<keyword evidence="3" id="KW-1003">Cell membrane</keyword>
<evidence type="ECO:0000256" key="9">
    <source>
        <dbReference type="SAM" id="Phobius"/>
    </source>
</evidence>
<evidence type="ECO:0000256" key="7">
    <source>
        <dbReference type="ARBA" id="ARBA00023136"/>
    </source>
</evidence>
<dbReference type="GO" id="GO:0005886">
    <property type="term" value="C:plasma membrane"/>
    <property type="evidence" value="ECO:0007669"/>
    <property type="project" value="UniProtKB-SubCell"/>
</dbReference>
<dbReference type="EMBL" id="FWXJ01000009">
    <property type="protein sequence ID" value="SMC61384.1"/>
    <property type="molecule type" value="Genomic_DNA"/>
</dbReference>
<sequence length="295" mass="31411">MPDILNLTIQQTINGVVMGCLYVMVALGLTLIYGVMNQINFAHADFVTLGGFAAYFFVQWVGGAYLLSIVVALFTGALLGYLINLTIFAPLRERGDELRPLIATIGVSVLLENGALLAFGPVPYQFNSPYDETIRFGKIFFTSQSLLVVIVASSTIAGLYLFMKYTFTGKALRAISQDRETAGLMGINQKFLIMLTIVIASAMAGMAGAMLGPILVLTPFAGASVIVKSFAIVIIGGFGNMAGTIIAGLLVGLIEAFTTQYLGSGVIDLVVFALLLVMLLVKPTGLVAEKKEENV</sequence>
<dbReference type="PANTHER" id="PTHR11795">
    <property type="entry name" value="BRANCHED-CHAIN AMINO ACID TRANSPORT SYSTEM PERMEASE PROTEIN LIVH"/>
    <property type="match status" value="1"/>
</dbReference>
<dbReference type="CDD" id="cd06582">
    <property type="entry name" value="TM_PBP1_LivH_like"/>
    <property type="match status" value="1"/>
</dbReference>
<dbReference type="STRING" id="1938817.SAMN06296008_10947"/>
<feature type="transmembrane region" description="Helical" evidence="9">
    <location>
        <begin position="191"/>
        <end position="217"/>
    </location>
</feature>
<dbReference type="AlphaFoldDB" id="A0A1W2AL95"/>
<comment type="subcellular location">
    <subcellularLocation>
        <location evidence="1">Cell membrane</location>
        <topology evidence="1">Multi-pass membrane protein</topology>
    </subcellularLocation>
</comment>
<evidence type="ECO:0000256" key="2">
    <source>
        <dbReference type="ARBA" id="ARBA00022448"/>
    </source>
</evidence>
<keyword evidence="6 9" id="KW-1133">Transmembrane helix</keyword>
<evidence type="ECO:0000313" key="10">
    <source>
        <dbReference type="EMBL" id="SMC61384.1"/>
    </source>
</evidence>
<dbReference type="RefSeq" id="WP_084283839.1">
    <property type="nucleotide sequence ID" value="NZ_FWXJ01000009.1"/>
</dbReference>
<reference evidence="10 11" key="1">
    <citation type="submission" date="2017-04" db="EMBL/GenBank/DDBJ databases">
        <authorList>
            <person name="Afonso C.L."/>
            <person name="Miller P.J."/>
            <person name="Scott M.A."/>
            <person name="Spackman E."/>
            <person name="Goraichik I."/>
            <person name="Dimitrov K.M."/>
            <person name="Suarez D.L."/>
            <person name="Swayne D.E."/>
        </authorList>
    </citation>
    <scope>NUCLEOTIDE SEQUENCE [LARGE SCALE GENOMIC DNA]</scope>
    <source>
        <strain evidence="10 11">VK13</strain>
    </source>
</reference>
<evidence type="ECO:0000256" key="4">
    <source>
        <dbReference type="ARBA" id="ARBA00022692"/>
    </source>
</evidence>
<proteinExistence type="inferred from homology"/>
<dbReference type="SUPFAM" id="SSF81345">
    <property type="entry name" value="ABC transporter involved in vitamin B12 uptake, BtuC"/>
    <property type="match status" value="1"/>
</dbReference>
<name>A0A1W2AL95_9BURK</name>
<dbReference type="Pfam" id="PF02653">
    <property type="entry name" value="BPD_transp_2"/>
    <property type="match status" value="1"/>
</dbReference>
<keyword evidence="11" id="KW-1185">Reference proteome</keyword>
<accession>A0A1W2AL95</accession>
<dbReference type="Gene3D" id="1.10.3470.10">
    <property type="entry name" value="ABC transporter involved in vitamin B12 uptake, BtuC"/>
    <property type="match status" value="1"/>
</dbReference>
<feature type="transmembrane region" description="Helical" evidence="9">
    <location>
        <begin position="139"/>
        <end position="163"/>
    </location>
</feature>
<dbReference type="PANTHER" id="PTHR11795:SF445">
    <property type="entry name" value="AMINO ACID ABC TRANSPORTER PERMEASE PROTEIN"/>
    <property type="match status" value="1"/>
</dbReference>
<feature type="transmembrane region" description="Helical" evidence="9">
    <location>
        <begin position="101"/>
        <end position="119"/>
    </location>
</feature>
<feature type="transmembrane region" description="Helical" evidence="9">
    <location>
        <begin position="229"/>
        <end position="254"/>
    </location>
</feature>
<keyword evidence="7 9" id="KW-0472">Membrane</keyword>
<evidence type="ECO:0000256" key="1">
    <source>
        <dbReference type="ARBA" id="ARBA00004651"/>
    </source>
</evidence>
<evidence type="ECO:0000256" key="3">
    <source>
        <dbReference type="ARBA" id="ARBA00022475"/>
    </source>
</evidence>
<gene>
    <name evidence="10" type="ORF">SAMN06296008_10947</name>
</gene>
<dbReference type="Proteomes" id="UP000192708">
    <property type="component" value="Unassembled WGS sequence"/>
</dbReference>
<evidence type="ECO:0000256" key="8">
    <source>
        <dbReference type="ARBA" id="ARBA00037998"/>
    </source>
</evidence>
<organism evidence="10 11">
    <name type="scientific">Polynucleobacter kasalickyi</name>
    <dbReference type="NCBI Taxonomy" id="1938817"/>
    <lineage>
        <taxon>Bacteria</taxon>
        <taxon>Pseudomonadati</taxon>
        <taxon>Pseudomonadota</taxon>
        <taxon>Betaproteobacteria</taxon>
        <taxon>Burkholderiales</taxon>
        <taxon>Burkholderiaceae</taxon>
        <taxon>Polynucleobacter</taxon>
    </lineage>
</organism>
<keyword evidence="5" id="KW-0029">Amino-acid transport</keyword>
<dbReference type="GO" id="GO:0006865">
    <property type="term" value="P:amino acid transport"/>
    <property type="evidence" value="ECO:0007669"/>
    <property type="project" value="UniProtKB-KW"/>
</dbReference>
<protein>
    <submittedName>
        <fullName evidence="10">Amino acid/amide ABC transporter membrane protein 1, HAAT family</fullName>
    </submittedName>
</protein>